<feature type="region of interest" description="Disordered" evidence="2">
    <location>
        <begin position="283"/>
        <end position="310"/>
    </location>
</feature>
<name>A0A0L9VLX2_PHAAN</name>
<feature type="coiled-coil region" evidence="1">
    <location>
        <begin position="447"/>
        <end position="474"/>
    </location>
</feature>
<feature type="region of interest" description="Disordered" evidence="2">
    <location>
        <begin position="1"/>
        <end position="59"/>
    </location>
</feature>
<evidence type="ECO:0000313" key="4">
    <source>
        <dbReference type="Proteomes" id="UP000053144"/>
    </source>
</evidence>
<evidence type="ECO:0000313" key="3">
    <source>
        <dbReference type="EMBL" id="KOM55958.1"/>
    </source>
</evidence>
<dbReference type="Gramene" id="KOM55958">
    <property type="protein sequence ID" value="KOM55958"/>
    <property type="gene ID" value="LR48_Vigan10g185000"/>
</dbReference>
<evidence type="ECO:0000256" key="1">
    <source>
        <dbReference type="SAM" id="Coils"/>
    </source>
</evidence>
<reference evidence="4" key="1">
    <citation type="journal article" date="2015" name="Proc. Natl. Acad. Sci. U.S.A.">
        <title>Genome sequencing of adzuki bean (Vigna angularis) provides insight into high starch and low fat accumulation and domestication.</title>
        <authorList>
            <person name="Yang K."/>
            <person name="Tian Z."/>
            <person name="Chen C."/>
            <person name="Luo L."/>
            <person name="Zhao B."/>
            <person name="Wang Z."/>
            <person name="Yu L."/>
            <person name="Li Y."/>
            <person name="Sun Y."/>
            <person name="Li W."/>
            <person name="Chen Y."/>
            <person name="Li Y."/>
            <person name="Zhang Y."/>
            <person name="Ai D."/>
            <person name="Zhao J."/>
            <person name="Shang C."/>
            <person name="Ma Y."/>
            <person name="Wu B."/>
            <person name="Wang M."/>
            <person name="Gao L."/>
            <person name="Sun D."/>
            <person name="Zhang P."/>
            <person name="Guo F."/>
            <person name="Wang W."/>
            <person name="Li Y."/>
            <person name="Wang J."/>
            <person name="Varshney R.K."/>
            <person name="Wang J."/>
            <person name="Ling H.Q."/>
            <person name="Wan P."/>
        </authorList>
    </citation>
    <scope>NUCLEOTIDE SEQUENCE</scope>
    <source>
        <strain evidence="4">cv. Jingnong 6</strain>
    </source>
</reference>
<gene>
    <name evidence="3" type="ORF">LR48_Vigan10g185000</name>
</gene>
<feature type="coiled-coil region" evidence="1">
    <location>
        <begin position="373"/>
        <end position="400"/>
    </location>
</feature>
<sequence>MSSQPVSSDSAGGKGEGYANNRVATSSSATLGALDERNSPADDPAGPSGNEDSSRVLENNDVEEVGINVDFTGAWDGRPKKWPIVADYDLAPHEGKQITSSFHSGPPLKELNRGLGLVKVAKDADYFKIAVCRMTERACHGWEGYALDFFYAYSTLFKDLKVVILEAGRPSFYFPNGQPKFPFYWTDRPKKVVSWPKSRMTPNELDLIRQLNYLTKMDKGASSTFARIMASKQTELKKSVPPTQPPPPNLEAQTTALTRPTIVAIKKVVEAIHIFSDLTQKKKKNKRKAARELSVSSKRSRRALPNSAPLSGPVDPSLWVAKHIDFDLFIEEKGFVKGMTEEEASNMAFDLAARSTMCVAYAVEKKATTSIEIQALQEKYDKAMKSNKDLTLRLAEVEKMPEDDKNKANTLLVESRSFHPKLQRSNDDLKLDLLRFTEKGKELIAERDNLLSKWDSLRDNVQKLEDENKFLGEEVINEHVLDFEKAFSQCNLLYHVPLDDSRFNVMKMIVNGELVPIPVPETLAPTVEATQPPLVIEVIVEIDGANA</sequence>
<accession>A0A0L9VLX2</accession>
<organism evidence="3 4">
    <name type="scientific">Phaseolus angularis</name>
    <name type="common">Azuki bean</name>
    <name type="synonym">Vigna angularis</name>
    <dbReference type="NCBI Taxonomy" id="3914"/>
    <lineage>
        <taxon>Eukaryota</taxon>
        <taxon>Viridiplantae</taxon>
        <taxon>Streptophyta</taxon>
        <taxon>Embryophyta</taxon>
        <taxon>Tracheophyta</taxon>
        <taxon>Spermatophyta</taxon>
        <taxon>Magnoliopsida</taxon>
        <taxon>eudicotyledons</taxon>
        <taxon>Gunneridae</taxon>
        <taxon>Pentapetalae</taxon>
        <taxon>rosids</taxon>
        <taxon>fabids</taxon>
        <taxon>Fabales</taxon>
        <taxon>Fabaceae</taxon>
        <taxon>Papilionoideae</taxon>
        <taxon>50 kb inversion clade</taxon>
        <taxon>NPAAA clade</taxon>
        <taxon>indigoferoid/millettioid clade</taxon>
        <taxon>Phaseoleae</taxon>
        <taxon>Vigna</taxon>
    </lineage>
</organism>
<dbReference type="Proteomes" id="UP000053144">
    <property type="component" value="Chromosome 10"/>
</dbReference>
<protein>
    <submittedName>
        <fullName evidence="3">Uncharacterized protein</fullName>
    </submittedName>
</protein>
<feature type="compositionally biased region" description="Polar residues" evidence="2">
    <location>
        <begin position="1"/>
        <end position="10"/>
    </location>
</feature>
<evidence type="ECO:0000256" key="2">
    <source>
        <dbReference type="SAM" id="MobiDB-lite"/>
    </source>
</evidence>
<dbReference type="AlphaFoldDB" id="A0A0L9VLX2"/>
<proteinExistence type="predicted"/>
<dbReference type="EMBL" id="CM003380">
    <property type="protein sequence ID" value="KOM55958.1"/>
    <property type="molecule type" value="Genomic_DNA"/>
</dbReference>
<keyword evidence="1" id="KW-0175">Coiled coil</keyword>